<dbReference type="GO" id="GO:0030170">
    <property type="term" value="F:pyridoxal phosphate binding"/>
    <property type="evidence" value="ECO:0007669"/>
    <property type="project" value="InterPro"/>
</dbReference>
<evidence type="ECO:0000313" key="4">
    <source>
        <dbReference type="EMBL" id="SCU89213.1"/>
    </source>
</evidence>
<dbReference type="STRING" id="1230905.A0A1G4JGB8"/>
<dbReference type="InterPro" id="IPR015421">
    <property type="entry name" value="PyrdxlP-dep_Trfase_major"/>
</dbReference>
<comment type="similarity">
    <text evidence="1 3">Belongs to the class-III pyridoxal-phosphate-dependent aminotransferase family.</text>
</comment>
<evidence type="ECO:0000256" key="3">
    <source>
        <dbReference type="RuleBase" id="RU003560"/>
    </source>
</evidence>
<organism evidence="4 5">
    <name type="scientific">Lachancea mirantina</name>
    <dbReference type="NCBI Taxonomy" id="1230905"/>
    <lineage>
        <taxon>Eukaryota</taxon>
        <taxon>Fungi</taxon>
        <taxon>Dikarya</taxon>
        <taxon>Ascomycota</taxon>
        <taxon>Saccharomycotina</taxon>
        <taxon>Saccharomycetes</taxon>
        <taxon>Saccharomycetales</taxon>
        <taxon>Saccharomycetaceae</taxon>
        <taxon>Lachancea</taxon>
    </lineage>
</organism>
<evidence type="ECO:0000256" key="1">
    <source>
        <dbReference type="ARBA" id="ARBA00008954"/>
    </source>
</evidence>
<dbReference type="Pfam" id="PF00202">
    <property type="entry name" value="Aminotran_3"/>
    <property type="match status" value="1"/>
</dbReference>
<dbReference type="SUPFAM" id="SSF53383">
    <property type="entry name" value="PLP-dependent transferases"/>
    <property type="match status" value="1"/>
</dbReference>
<dbReference type="InterPro" id="IPR005814">
    <property type="entry name" value="Aminotrans_3"/>
</dbReference>
<accession>A0A1G4JGB8</accession>
<name>A0A1G4JGB8_9SACH</name>
<dbReference type="GO" id="GO:0008483">
    <property type="term" value="F:transaminase activity"/>
    <property type="evidence" value="ECO:0007669"/>
    <property type="project" value="InterPro"/>
</dbReference>
<gene>
    <name evidence="4" type="ORF">LAMI_0D12772G</name>
</gene>
<keyword evidence="5" id="KW-1185">Reference proteome</keyword>
<evidence type="ECO:0000256" key="2">
    <source>
        <dbReference type="ARBA" id="ARBA00022898"/>
    </source>
</evidence>
<keyword evidence="2 3" id="KW-0663">Pyridoxal phosphate</keyword>
<sequence length="473" mass="51679">MTTDTVQPATESYVFQGTINKKPPHVLDGQGVRMKIEKNGKIYDDVLDGVTGAAVGALGWGDEDLPAWLEKAAKNHTYTFPSLIGNPASEDLAKFYIDNSPKGAFAAALWCCSGSESNENAMKIIRQYQVERGCPEKYKIISRDLSYHGFTLGALSISNCARASAFKDILIDQEKTCLTMEPCYPYRFQKKGESEEQYVKRLLDNLEKIILDNDPKTVSCVIVETLPGSSLGTCPSPKGYLPGIRALCNKYDVVFMLDEVMCGTGRCNPNGKLNCWENFLEPEDAPDIQSVGKTLGSGFVTIAGVLVGPKIRDAYIKGSNAVFGSHTYASHGFNCSVALDVQKKIQAQGLTANIFKMGNLMGSKLQDALLDKDNIVGDVRGIGGFWSLEFVKDRTTKEVFPAKLDVGHRFQDVCFENGLNVMGMQGNADGISGDIALLAPSFIVTEDDVNEIVKRVVKSVEDITEQLKAEGNW</sequence>
<dbReference type="AlphaFoldDB" id="A0A1G4JGB8"/>
<dbReference type="Gene3D" id="3.40.640.10">
    <property type="entry name" value="Type I PLP-dependent aspartate aminotransferase-like (Major domain)"/>
    <property type="match status" value="1"/>
</dbReference>
<dbReference type="PANTHER" id="PTHR43094">
    <property type="entry name" value="AMINOTRANSFERASE"/>
    <property type="match status" value="1"/>
</dbReference>
<dbReference type="PANTHER" id="PTHR43094:SF1">
    <property type="entry name" value="AMINOTRANSFERASE CLASS-III"/>
    <property type="match status" value="1"/>
</dbReference>
<reference evidence="4 5" key="1">
    <citation type="submission" date="2016-03" db="EMBL/GenBank/DDBJ databases">
        <authorList>
            <person name="Devillers H."/>
        </authorList>
    </citation>
    <scope>NUCLEOTIDE SEQUENCE [LARGE SCALE GENOMIC DNA]</scope>
    <source>
        <strain evidence="4">CBS 11717</strain>
    </source>
</reference>
<proteinExistence type="inferred from homology"/>
<dbReference type="Gene3D" id="3.90.1150.10">
    <property type="entry name" value="Aspartate Aminotransferase, domain 1"/>
    <property type="match status" value="1"/>
</dbReference>
<evidence type="ECO:0000313" key="5">
    <source>
        <dbReference type="Proteomes" id="UP000191024"/>
    </source>
</evidence>
<dbReference type="InterPro" id="IPR015422">
    <property type="entry name" value="PyrdxlP-dep_Trfase_small"/>
</dbReference>
<dbReference type="OrthoDB" id="10261433at2759"/>
<dbReference type="InterPro" id="IPR015424">
    <property type="entry name" value="PyrdxlP-dep_Trfase"/>
</dbReference>
<dbReference type="GO" id="GO:0005829">
    <property type="term" value="C:cytosol"/>
    <property type="evidence" value="ECO:0007669"/>
    <property type="project" value="TreeGrafter"/>
</dbReference>
<protein>
    <submittedName>
        <fullName evidence="4">LAMI_0D12772g1_1</fullName>
    </submittedName>
</protein>
<dbReference type="Proteomes" id="UP000191024">
    <property type="component" value="Chromosome D"/>
</dbReference>
<dbReference type="EMBL" id="LT598463">
    <property type="protein sequence ID" value="SCU89213.1"/>
    <property type="molecule type" value="Genomic_DNA"/>
</dbReference>